<proteinExistence type="evidence at transcript level"/>
<dbReference type="CDD" id="cd06257">
    <property type="entry name" value="DnaJ"/>
    <property type="match status" value="1"/>
</dbReference>
<dbReference type="PRINTS" id="PR00625">
    <property type="entry name" value="JDOMAIN"/>
</dbReference>
<protein>
    <submittedName>
        <fullName evidence="8">DnaJ homolog subfamily C member 5</fullName>
    </submittedName>
</protein>
<evidence type="ECO:0000313" key="8">
    <source>
        <dbReference type="EMBL" id="ACO14644.1"/>
    </source>
</evidence>
<dbReference type="PANTHER" id="PTHR44027">
    <property type="entry name" value="DNAJ HOMOLOG SUBFAMILY C MEMBER 5 HOMOLOG"/>
    <property type="match status" value="1"/>
</dbReference>
<dbReference type="PROSITE" id="PS50076">
    <property type="entry name" value="DNAJ_2"/>
    <property type="match status" value="1"/>
</dbReference>
<evidence type="ECO:0000256" key="6">
    <source>
        <dbReference type="SAM" id="MobiDB-lite"/>
    </source>
</evidence>
<feature type="compositionally biased region" description="Polar residues" evidence="6">
    <location>
        <begin position="182"/>
        <end position="209"/>
    </location>
</feature>
<feature type="compositionally biased region" description="Low complexity" evidence="6">
    <location>
        <begin position="165"/>
        <end position="181"/>
    </location>
</feature>
<keyword evidence="3" id="KW-0564">Palmitate</keyword>
<feature type="region of interest" description="Disordered" evidence="6">
    <location>
        <begin position="152"/>
        <end position="209"/>
    </location>
</feature>
<dbReference type="AlphaFoldDB" id="C1C041"/>
<dbReference type="GO" id="GO:0016020">
    <property type="term" value="C:membrane"/>
    <property type="evidence" value="ECO:0007669"/>
    <property type="project" value="UniProtKB-SubCell"/>
</dbReference>
<gene>
    <name evidence="8" type="primary">DNJC5</name>
</gene>
<feature type="domain" description="J" evidence="7">
    <location>
        <begin position="13"/>
        <end position="78"/>
    </location>
</feature>
<dbReference type="SMART" id="SM00271">
    <property type="entry name" value="DnaJ"/>
    <property type="match status" value="1"/>
</dbReference>
<reference evidence="8" key="1">
    <citation type="submission" date="2009-03" db="EMBL/GenBank/DDBJ databases">
        <title>Caligus clemensi ESTs and full-length cDNAs.</title>
        <authorList>
            <person name="Yasuike M."/>
            <person name="von Schalburg K."/>
            <person name="Cooper G."/>
            <person name="Leong J."/>
            <person name="Jones S.R.M."/>
            <person name="Koop B.F."/>
        </authorList>
    </citation>
    <scope>NUCLEOTIDE SEQUENCE</scope>
    <source>
        <tissue evidence="8">Whole</tissue>
    </source>
</reference>
<keyword evidence="5" id="KW-0449">Lipoprotein</keyword>
<sequence length="209" mass="22823">MNDEKRLSASGESLYALLGLSKDCTQDEIKRQYRKKALKCRPDKNPDNPDAAETFKELNHANRILSDEKKRKVYDYHGSMGIQAVEMMGDGVIPVFLLVSSRWFQWLFWCTFCMSGCCCCLCCCSCCFNCCNGCGGRCKLCKPSEDPVEADPSVFDAAPEEVHTSQPKSSSSLPSETAAPSDGSTPNEATALNPSETKTSYSAGMSASS</sequence>
<evidence type="ECO:0000256" key="2">
    <source>
        <dbReference type="ARBA" id="ARBA00023136"/>
    </source>
</evidence>
<dbReference type="InterPro" id="IPR051434">
    <property type="entry name" value="DnaJ_C_subfamily_member5"/>
</dbReference>
<name>C1C041_CALCM</name>
<dbReference type="Gene3D" id="1.10.287.110">
    <property type="entry name" value="DnaJ domain"/>
    <property type="match status" value="1"/>
</dbReference>
<comment type="subcellular location">
    <subcellularLocation>
        <location evidence="1">Membrane</location>
        <topology evidence="1">Lipid-anchor</topology>
    </subcellularLocation>
</comment>
<dbReference type="Pfam" id="PF00226">
    <property type="entry name" value="DnaJ"/>
    <property type="match status" value="1"/>
</dbReference>
<dbReference type="SUPFAM" id="SSF46565">
    <property type="entry name" value="Chaperone J-domain"/>
    <property type="match status" value="1"/>
</dbReference>
<evidence type="ECO:0000256" key="1">
    <source>
        <dbReference type="ARBA" id="ARBA00004635"/>
    </source>
</evidence>
<evidence type="ECO:0000259" key="7">
    <source>
        <dbReference type="PROSITE" id="PS50076"/>
    </source>
</evidence>
<dbReference type="InterPro" id="IPR036869">
    <property type="entry name" value="J_dom_sf"/>
</dbReference>
<keyword evidence="2" id="KW-0472">Membrane</keyword>
<accession>C1C041</accession>
<evidence type="ECO:0000256" key="3">
    <source>
        <dbReference type="ARBA" id="ARBA00023139"/>
    </source>
</evidence>
<dbReference type="GO" id="GO:0005737">
    <property type="term" value="C:cytoplasm"/>
    <property type="evidence" value="ECO:0007669"/>
    <property type="project" value="UniProtKB-ARBA"/>
</dbReference>
<organism evidence="8">
    <name type="scientific">Caligus clemensi</name>
    <name type="common">Sea louse</name>
    <dbReference type="NCBI Taxonomy" id="344056"/>
    <lineage>
        <taxon>Eukaryota</taxon>
        <taxon>Metazoa</taxon>
        <taxon>Ecdysozoa</taxon>
        <taxon>Arthropoda</taxon>
        <taxon>Crustacea</taxon>
        <taxon>Multicrustacea</taxon>
        <taxon>Hexanauplia</taxon>
        <taxon>Copepoda</taxon>
        <taxon>Siphonostomatoida</taxon>
        <taxon>Caligidae</taxon>
        <taxon>Caligus</taxon>
    </lineage>
</organism>
<dbReference type="InterPro" id="IPR001623">
    <property type="entry name" value="DnaJ_domain"/>
</dbReference>
<evidence type="ECO:0000256" key="4">
    <source>
        <dbReference type="ARBA" id="ARBA00023186"/>
    </source>
</evidence>
<dbReference type="EMBL" id="BT080220">
    <property type="protein sequence ID" value="ACO14644.1"/>
    <property type="molecule type" value="mRNA"/>
</dbReference>
<evidence type="ECO:0000256" key="5">
    <source>
        <dbReference type="ARBA" id="ARBA00023288"/>
    </source>
</evidence>
<dbReference type="PANTHER" id="PTHR44027:SF7">
    <property type="entry name" value="DNAJ HOMOLOG SUBFAMILY C MEMBER 5 HOMOLOG"/>
    <property type="match status" value="1"/>
</dbReference>
<keyword evidence="4" id="KW-0143">Chaperone</keyword>